<sequence length="154" mass="17600">MFALDVHLMMILSLFSAYCNPTSIQISVFHQHMYFFRRPTKSSPVSNVGNSLLLCPHGGFMFTYDSLINGEAQHIALLWPNEWEVISRLFIVDKPIAIHCVRQTTQDSSTMQYTTQPDSLKLPPFAVMTEILTSGRLSVNLWEVLSRLFGKLFQ</sequence>
<name>A0ABU7ECL2_9TELE</name>
<dbReference type="Proteomes" id="UP001352852">
    <property type="component" value="Unassembled WGS sequence"/>
</dbReference>
<keyword evidence="3" id="KW-1185">Reference proteome</keyword>
<keyword evidence="1" id="KW-0732">Signal</keyword>
<feature type="non-terminal residue" evidence="2">
    <location>
        <position position="154"/>
    </location>
</feature>
<evidence type="ECO:0000313" key="3">
    <source>
        <dbReference type="Proteomes" id="UP001352852"/>
    </source>
</evidence>
<gene>
    <name evidence="2" type="ORF">CHARACLAT_024617</name>
</gene>
<accession>A0ABU7ECL2</accession>
<feature type="chain" id="PRO_5046552044" evidence="1">
    <location>
        <begin position="22"/>
        <end position="154"/>
    </location>
</feature>
<feature type="signal peptide" evidence="1">
    <location>
        <begin position="1"/>
        <end position="21"/>
    </location>
</feature>
<comment type="caution">
    <text evidence="2">The sequence shown here is derived from an EMBL/GenBank/DDBJ whole genome shotgun (WGS) entry which is preliminary data.</text>
</comment>
<proteinExistence type="predicted"/>
<protein>
    <submittedName>
        <fullName evidence="2">Uncharacterized protein</fullName>
    </submittedName>
</protein>
<organism evidence="2 3">
    <name type="scientific">Characodon lateralis</name>
    <dbReference type="NCBI Taxonomy" id="208331"/>
    <lineage>
        <taxon>Eukaryota</taxon>
        <taxon>Metazoa</taxon>
        <taxon>Chordata</taxon>
        <taxon>Craniata</taxon>
        <taxon>Vertebrata</taxon>
        <taxon>Euteleostomi</taxon>
        <taxon>Actinopterygii</taxon>
        <taxon>Neopterygii</taxon>
        <taxon>Teleostei</taxon>
        <taxon>Neoteleostei</taxon>
        <taxon>Acanthomorphata</taxon>
        <taxon>Ovalentaria</taxon>
        <taxon>Atherinomorphae</taxon>
        <taxon>Cyprinodontiformes</taxon>
        <taxon>Goodeidae</taxon>
        <taxon>Characodon</taxon>
    </lineage>
</organism>
<dbReference type="EMBL" id="JAHUTJ010051921">
    <property type="protein sequence ID" value="MED6285002.1"/>
    <property type="molecule type" value="Genomic_DNA"/>
</dbReference>
<evidence type="ECO:0000313" key="2">
    <source>
        <dbReference type="EMBL" id="MED6285002.1"/>
    </source>
</evidence>
<reference evidence="2 3" key="1">
    <citation type="submission" date="2021-06" db="EMBL/GenBank/DDBJ databases">
        <authorList>
            <person name="Palmer J.M."/>
        </authorList>
    </citation>
    <scope>NUCLEOTIDE SEQUENCE [LARGE SCALE GENOMIC DNA]</scope>
    <source>
        <strain evidence="2 3">CL_MEX2019</strain>
        <tissue evidence="2">Muscle</tissue>
    </source>
</reference>
<evidence type="ECO:0000256" key="1">
    <source>
        <dbReference type="SAM" id="SignalP"/>
    </source>
</evidence>